<dbReference type="GO" id="GO:0005886">
    <property type="term" value="C:plasma membrane"/>
    <property type="evidence" value="ECO:0007669"/>
    <property type="project" value="UniProtKB-SubCell"/>
</dbReference>
<feature type="transmembrane region" description="Helical" evidence="1">
    <location>
        <begin position="32"/>
        <end position="53"/>
    </location>
</feature>
<dbReference type="AlphaFoldDB" id="A0A7W9LBB5"/>
<dbReference type="PANTHER" id="PTHR37305">
    <property type="entry name" value="INTEGRAL MEMBRANE PROTEIN-RELATED"/>
    <property type="match status" value="1"/>
</dbReference>
<dbReference type="RefSeq" id="WP_185071031.1">
    <property type="nucleotide sequence ID" value="NZ_JACHMB010000001.1"/>
</dbReference>
<feature type="transmembrane region" description="Helical" evidence="1">
    <location>
        <begin position="308"/>
        <end position="329"/>
    </location>
</feature>
<dbReference type="EMBL" id="JACHMB010000001">
    <property type="protein sequence ID" value="MBB5777476.1"/>
    <property type="molecule type" value="Genomic_DNA"/>
</dbReference>
<dbReference type="GO" id="GO:0140359">
    <property type="term" value="F:ABC-type transporter activity"/>
    <property type="evidence" value="ECO:0007669"/>
    <property type="project" value="InterPro"/>
</dbReference>
<feature type="transmembrane region" description="Helical" evidence="1">
    <location>
        <begin position="395"/>
        <end position="417"/>
    </location>
</feature>
<feature type="transmembrane region" description="Helical" evidence="1">
    <location>
        <begin position="350"/>
        <end position="375"/>
    </location>
</feature>
<keyword evidence="1" id="KW-0812">Transmembrane</keyword>
<name>A0A7W9LBB5_9ACTN</name>
<dbReference type="Gene3D" id="2.60.120.200">
    <property type="match status" value="1"/>
</dbReference>
<proteinExistence type="predicted"/>
<dbReference type="Pfam" id="PF12679">
    <property type="entry name" value="ABC2_membrane_2"/>
    <property type="match status" value="1"/>
</dbReference>
<protein>
    <submittedName>
        <fullName evidence="2">ABC-type transport system involved in multi-copper enzyme maturation permease subunit</fullName>
    </submittedName>
</protein>
<reference evidence="2 3" key="1">
    <citation type="submission" date="2020-08" db="EMBL/GenBank/DDBJ databases">
        <title>Sequencing the genomes of 1000 actinobacteria strains.</title>
        <authorList>
            <person name="Klenk H.-P."/>
        </authorList>
    </citation>
    <scope>NUCLEOTIDE SEQUENCE [LARGE SCALE GENOMIC DNA]</scope>
    <source>
        <strain evidence="2 3">DSM 45507</strain>
    </source>
</reference>
<keyword evidence="1" id="KW-0472">Membrane</keyword>
<gene>
    <name evidence="2" type="ORF">HD596_004232</name>
</gene>
<accession>A0A7W9LBB5</accession>
<evidence type="ECO:0000313" key="2">
    <source>
        <dbReference type="EMBL" id="MBB5777476.1"/>
    </source>
</evidence>
<evidence type="ECO:0000313" key="3">
    <source>
        <dbReference type="Proteomes" id="UP000579153"/>
    </source>
</evidence>
<feature type="transmembrane region" description="Helical" evidence="1">
    <location>
        <begin position="424"/>
        <end position="446"/>
    </location>
</feature>
<feature type="transmembrane region" description="Helical" evidence="1">
    <location>
        <begin position="488"/>
        <end position="509"/>
    </location>
</feature>
<evidence type="ECO:0000256" key="1">
    <source>
        <dbReference type="SAM" id="Phobius"/>
    </source>
</evidence>
<sequence>MTTVTPYRPGPRAGRDGFAQLLRAEWTKLRTVRGWMAGLTLSTLLIVLLGVLFGSGSRSSCMNGPIEVPCPPPPIGPGGEAVQDRFYFVHQQLDGDGSITVRVNNLTGQLRKPDVTPGVRNVVPGVTPWAKAGVMIKQSVRQGASYAAVMVTGSHGVRMQHDFTEDVAGRPGGAPRWLRLTRTGGTVVGEESADGSRWTRVGTARMATGKVRIGLFAASPGDLTVTSNLIGGAATASRFAEVTADMDQVSVRGVAAGGTWTRDDIGVSLEADGTPHHPGGLVRSGDTFRITGVGDIAPSQEGMPAERVLAGVLAGLVVVIVVAVAFVTAEYRRGLIRTTLLASPRRGRALAAKAVVIFVAVFVFGLVAAAVTVPVGRALLAGNGNLLAALPPLTALRLVAGTAALLAVSAVFALALGSLLRRSAVAVIAAIVAIIVPYLLATASLLPDEAARWLLRLTPAAGFAIQQTTVTYEQVTARFAPAEGFFPLAPWAGFAVLCAYAALALALAAHRLRRRDV</sequence>
<organism evidence="2 3">
    <name type="scientific">Nonomuraea jabiensis</name>
    <dbReference type="NCBI Taxonomy" id="882448"/>
    <lineage>
        <taxon>Bacteria</taxon>
        <taxon>Bacillati</taxon>
        <taxon>Actinomycetota</taxon>
        <taxon>Actinomycetes</taxon>
        <taxon>Streptosporangiales</taxon>
        <taxon>Streptosporangiaceae</taxon>
        <taxon>Nonomuraea</taxon>
    </lineage>
</organism>
<dbReference type="Proteomes" id="UP000579153">
    <property type="component" value="Unassembled WGS sequence"/>
</dbReference>
<dbReference type="PANTHER" id="PTHR37305:SF1">
    <property type="entry name" value="MEMBRANE PROTEIN"/>
    <property type="match status" value="1"/>
</dbReference>
<keyword evidence="1" id="KW-1133">Transmembrane helix</keyword>
<comment type="caution">
    <text evidence="2">The sequence shown here is derived from an EMBL/GenBank/DDBJ whole genome shotgun (WGS) entry which is preliminary data.</text>
</comment>
<keyword evidence="3" id="KW-1185">Reference proteome</keyword>